<sequence>MLEVRNTFCEKMSAIFAIYYAFAFLFSEKSAQFEQGKTSILRFFFLHTARNNMHLALYFAAFSLAFCCI</sequence>
<keyword evidence="3" id="KW-1185">Reference proteome</keyword>
<comment type="caution">
    <text evidence="2">The sequence shown here is derived from an EMBL/GenBank/DDBJ whole genome shotgun (WGS) entry which is preliminary data.</text>
</comment>
<keyword evidence="1" id="KW-1133">Transmembrane helix</keyword>
<protein>
    <submittedName>
        <fullName evidence="2">Uncharacterized protein</fullName>
    </submittedName>
</protein>
<evidence type="ECO:0000313" key="3">
    <source>
        <dbReference type="Proteomes" id="UP000248314"/>
    </source>
</evidence>
<proteinExistence type="predicted"/>
<keyword evidence="1" id="KW-0472">Membrane</keyword>
<evidence type="ECO:0000313" key="2">
    <source>
        <dbReference type="EMBL" id="PXX21989.1"/>
    </source>
</evidence>
<dbReference type="EMBL" id="QJJX01000014">
    <property type="protein sequence ID" value="PXX21989.1"/>
    <property type="molecule type" value="Genomic_DNA"/>
</dbReference>
<accession>A0A318HUA1</accession>
<reference evidence="2 3" key="1">
    <citation type="submission" date="2018-05" db="EMBL/GenBank/DDBJ databases">
        <title>Genomic Encyclopedia of Type Strains, Phase I: the one thousand microbial genomes (KMG-I) project.</title>
        <authorList>
            <person name="Kyrpides N."/>
        </authorList>
    </citation>
    <scope>NUCLEOTIDE SEQUENCE [LARGE SCALE GENOMIC DNA]</scope>
    <source>
        <strain evidence="2 3">DSM 15611</strain>
    </source>
</reference>
<dbReference type="AlphaFoldDB" id="A0A318HUA1"/>
<organism evidence="2 3">
    <name type="scientific">Hoylesella shahii DSM 15611 = JCM 12083</name>
    <dbReference type="NCBI Taxonomy" id="1122991"/>
    <lineage>
        <taxon>Bacteria</taxon>
        <taxon>Pseudomonadati</taxon>
        <taxon>Bacteroidota</taxon>
        <taxon>Bacteroidia</taxon>
        <taxon>Bacteroidales</taxon>
        <taxon>Prevotellaceae</taxon>
        <taxon>Hoylesella</taxon>
    </lineage>
</organism>
<evidence type="ECO:0000256" key="1">
    <source>
        <dbReference type="SAM" id="Phobius"/>
    </source>
</evidence>
<feature type="transmembrane region" description="Helical" evidence="1">
    <location>
        <begin position="12"/>
        <end position="31"/>
    </location>
</feature>
<keyword evidence="1" id="KW-0812">Transmembrane</keyword>
<gene>
    <name evidence="2" type="ORF">EJ73_01386</name>
</gene>
<name>A0A318HUA1_9BACT</name>
<dbReference type="Proteomes" id="UP000248314">
    <property type="component" value="Unassembled WGS sequence"/>
</dbReference>
<feature type="transmembrane region" description="Helical" evidence="1">
    <location>
        <begin position="51"/>
        <end position="68"/>
    </location>
</feature>